<feature type="chain" id="PRO_5033029696" description="YD repeat-containing protein" evidence="2">
    <location>
        <begin position="23"/>
        <end position="1172"/>
    </location>
</feature>
<evidence type="ECO:0000256" key="2">
    <source>
        <dbReference type="SAM" id="SignalP"/>
    </source>
</evidence>
<evidence type="ECO:0000313" key="3">
    <source>
        <dbReference type="EMBL" id="NML36508.1"/>
    </source>
</evidence>
<evidence type="ECO:0000256" key="1">
    <source>
        <dbReference type="SAM" id="MobiDB-lite"/>
    </source>
</evidence>
<dbReference type="AlphaFoldDB" id="A0A848GKS8"/>
<feature type="signal peptide" evidence="2">
    <location>
        <begin position="1"/>
        <end position="22"/>
    </location>
</feature>
<proteinExistence type="predicted"/>
<organism evidence="3 4">
    <name type="scientific">Chitinophaga fulva</name>
    <dbReference type="NCBI Taxonomy" id="2728842"/>
    <lineage>
        <taxon>Bacteria</taxon>
        <taxon>Pseudomonadati</taxon>
        <taxon>Bacteroidota</taxon>
        <taxon>Chitinophagia</taxon>
        <taxon>Chitinophagales</taxon>
        <taxon>Chitinophagaceae</taxon>
        <taxon>Chitinophaga</taxon>
    </lineage>
</organism>
<comment type="caution">
    <text evidence="3">The sequence shown here is derived from an EMBL/GenBank/DDBJ whole genome shotgun (WGS) entry which is preliminary data.</text>
</comment>
<name>A0A848GKS8_9BACT</name>
<reference evidence="3 4" key="1">
    <citation type="submission" date="2020-04" db="EMBL/GenBank/DDBJ databases">
        <title>Chitinophaga sp. G-6-1-13 sp. nov., isolated from soil.</title>
        <authorList>
            <person name="Dahal R.H."/>
            <person name="Chaudhary D.K."/>
        </authorList>
    </citation>
    <scope>NUCLEOTIDE SEQUENCE [LARGE SCALE GENOMIC DNA]</scope>
    <source>
        <strain evidence="3 4">G-6-1-13</strain>
    </source>
</reference>
<dbReference type="EMBL" id="JABBGC010000001">
    <property type="protein sequence ID" value="NML36508.1"/>
    <property type="molecule type" value="Genomic_DNA"/>
</dbReference>
<evidence type="ECO:0000313" key="4">
    <source>
        <dbReference type="Proteomes" id="UP000583266"/>
    </source>
</evidence>
<dbReference type="RefSeq" id="WP_169223629.1">
    <property type="nucleotide sequence ID" value="NZ_JABBGC010000001.1"/>
</dbReference>
<sequence>MKFKCSSILLFLFIFYFSSVNAQTSQFNVTRVIPPSPTAAAMAKFGEIPVSYYTGVPNISIPLYEVKNNDLFVPISINYHSSGIKVEEEASWVGLGWSLSCGGAISRAVRGKDDLSPSGRGFPDCYLPTSIDPTTNLYMTPGSTTQRDYDLQFLHDVLMGEEDPEPDVFTFNFNGHSGKFILNKRSSVNQPIEAVLLSQADIKIEVRYVTASNGYQWTITDESGNKYYFGTPEVSVSNTGMGEDEWTADMKSLESVPEEIVSSWYLDKIISPAGAIIQFNYNNLTNGGTKRILSRSQTKTHITSQNVIGGCVFKMNDFMYFSTYSETRDVYLKEVLFPNGKIVFNTSNREDIEPARSNAPTYAQKLDNVSIYQMADNVSSLYKKYNLSYSYFGFGTYAEKRLRLDSIAESNGTESRSPYKFDYNSTQLPAKDSKSQDHWGYYNGAPNNSVNETKYGDHITNGTLVPPYMFYSALGDPIEYKGADRSPHAGNAAAASLTKITYPTGGNTQFGYSLNDYYHPRERIEKSVEVKWLTALGPDVPPLPTPYPNSFIWDITQPITVDVSVNMQCTKGNDCMTDQWGKIEYDVCEIYDITGGTPVFTQGIGCDVTYANQTNAENERSVYLTPGKYKFVVIPQGSFVSYVHVARPTWDTIRVINEAGPGLRISTITTYDGISNDNDQTMNYSYTTMMKDSIIASTGVLMTQPIYNYQEQYFKNCESNANPSTANAIVRTSSPTIPISNAAMGSPLGYSKVTVTQGNVGKTEYYYLNQADFVHTPTFPNVPTLGYIGNGLLKSQITYTNTGDGSFKKIKETELGYEEETTKRRTIKAMKMPASKAVTINTAWGGIVTYESVKFYDVRSSWIHPSLEKVKVYSQTNNDTVVTSTEHKYANPTWRQTTGKTIINSQNQVLTTTYKYPYDFPTDPNYNALANTHQIDKVVEEIITIEPSTHLQSVKKNYSQWPNNIMLPASVDVKTGIAAYETRLRNHAYTPDGRLLSQSKEGDIFQSYKWGYNNQYPVVEILNATANGFYYESFEEGTNTGILQSMAKTGKRVKASGFTVTFSIPDQREYWISYWYRTSATSAWIFKTAKYTGNNYTISDGAFIDEVRVQPKDALMKTFTYDPLIGMISETDASGKTIYYEYNNWGQLKLIKDDSGNILKQFDYQYQKPVTL</sequence>
<accession>A0A848GKS8</accession>
<gene>
    <name evidence="3" type="ORF">HHL17_04800</name>
</gene>
<dbReference type="Proteomes" id="UP000583266">
    <property type="component" value="Unassembled WGS sequence"/>
</dbReference>
<evidence type="ECO:0008006" key="5">
    <source>
        <dbReference type="Google" id="ProtNLM"/>
    </source>
</evidence>
<keyword evidence="2" id="KW-0732">Signal</keyword>
<keyword evidence="4" id="KW-1185">Reference proteome</keyword>
<feature type="region of interest" description="Disordered" evidence="1">
    <location>
        <begin position="411"/>
        <end position="435"/>
    </location>
</feature>
<protein>
    <recommendedName>
        <fullName evidence="5">YD repeat-containing protein</fullName>
    </recommendedName>
</protein>